<dbReference type="PROSITE" id="PS51077">
    <property type="entry name" value="HTH_ICLR"/>
    <property type="match status" value="1"/>
</dbReference>
<evidence type="ECO:0000256" key="2">
    <source>
        <dbReference type="ARBA" id="ARBA00023125"/>
    </source>
</evidence>
<dbReference type="GO" id="GO:0045892">
    <property type="term" value="P:negative regulation of DNA-templated transcription"/>
    <property type="evidence" value="ECO:0007669"/>
    <property type="project" value="TreeGrafter"/>
</dbReference>
<gene>
    <name evidence="6" type="ORF">C4E15_19115</name>
</gene>
<evidence type="ECO:0000256" key="3">
    <source>
        <dbReference type="ARBA" id="ARBA00023163"/>
    </source>
</evidence>
<evidence type="ECO:0000313" key="6">
    <source>
        <dbReference type="EMBL" id="PPA74859.1"/>
    </source>
</evidence>
<protein>
    <submittedName>
        <fullName evidence="6">IclR family transcriptional regulator</fullName>
    </submittedName>
</protein>
<accession>A0A2S5GPE4</accession>
<organism evidence="6 7">
    <name type="scientific">Achromobacter spanius</name>
    <dbReference type="NCBI Taxonomy" id="217203"/>
    <lineage>
        <taxon>Bacteria</taxon>
        <taxon>Pseudomonadati</taxon>
        <taxon>Pseudomonadota</taxon>
        <taxon>Betaproteobacteria</taxon>
        <taxon>Burkholderiales</taxon>
        <taxon>Alcaligenaceae</taxon>
        <taxon>Achromobacter</taxon>
    </lineage>
</organism>
<dbReference type="PANTHER" id="PTHR30136">
    <property type="entry name" value="HELIX-TURN-HELIX TRANSCRIPTIONAL REGULATOR, ICLR FAMILY"/>
    <property type="match status" value="1"/>
</dbReference>
<keyword evidence="2" id="KW-0238">DNA-binding</keyword>
<sequence>MTQTPHPEDSPLFIAALARGISVLRAFNEGEPAMTLPELAEATGLGKSAVQRFTHTLWTLGYLRKDPVTKKFSLAPWSLELGMHYVQTSPLVLGGNPFLHTLNRNSQETCSLAEPDGLDMVYVARFATHKEMFVNMPVGMRLPFYCTAAGRAVLAKLDPGVAQDLLERCDRKPFTGNTITSMDALLAELEFARRHGYARSNGEFYPGDITVSAAVLDAGGTPLGAVNVSVPSSRWSFEQAQAVFGPQVVETAHAISASRTLGRTHPFYLMEPPGGALRGAMPLPDDEV</sequence>
<dbReference type="SMART" id="SM00346">
    <property type="entry name" value="HTH_ICLR"/>
    <property type="match status" value="1"/>
</dbReference>
<dbReference type="Pfam" id="PF09339">
    <property type="entry name" value="HTH_IclR"/>
    <property type="match status" value="1"/>
</dbReference>
<dbReference type="InterPro" id="IPR036388">
    <property type="entry name" value="WH-like_DNA-bd_sf"/>
</dbReference>
<evidence type="ECO:0000313" key="7">
    <source>
        <dbReference type="Proteomes" id="UP000239990"/>
    </source>
</evidence>
<dbReference type="SUPFAM" id="SSF55781">
    <property type="entry name" value="GAF domain-like"/>
    <property type="match status" value="1"/>
</dbReference>
<evidence type="ECO:0000256" key="1">
    <source>
        <dbReference type="ARBA" id="ARBA00023015"/>
    </source>
</evidence>
<dbReference type="RefSeq" id="WP_046804424.1">
    <property type="nucleotide sequence ID" value="NZ_PREU01000008.1"/>
</dbReference>
<comment type="caution">
    <text evidence="6">The sequence shown here is derived from an EMBL/GenBank/DDBJ whole genome shotgun (WGS) entry which is preliminary data.</text>
</comment>
<dbReference type="SUPFAM" id="SSF46785">
    <property type="entry name" value="Winged helix' DNA-binding domain"/>
    <property type="match status" value="1"/>
</dbReference>
<keyword evidence="1" id="KW-0805">Transcription regulation</keyword>
<dbReference type="EMBL" id="PREU01000008">
    <property type="protein sequence ID" value="PPA74859.1"/>
    <property type="molecule type" value="Genomic_DNA"/>
</dbReference>
<keyword evidence="3" id="KW-0804">Transcription</keyword>
<dbReference type="InterPro" id="IPR014757">
    <property type="entry name" value="Tscrpt_reg_IclR_C"/>
</dbReference>
<dbReference type="InterPro" id="IPR050707">
    <property type="entry name" value="HTH_MetabolicPath_Reg"/>
</dbReference>
<dbReference type="InterPro" id="IPR036390">
    <property type="entry name" value="WH_DNA-bd_sf"/>
</dbReference>
<dbReference type="AlphaFoldDB" id="A0A2S5GPE4"/>
<dbReference type="Pfam" id="PF01614">
    <property type="entry name" value="IclR_C"/>
    <property type="match status" value="1"/>
</dbReference>
<dbReference type="OrthoDB" id="5401369at2"/>
<dbReference type="Gene3D" id="1.10.10.10">
    <property type="entry name" value="Winged helix-like DNA-binding domain superfamily/Winged helix DNA-binding domain"/>
    <property type="match status" value="1"/>
</dbReference>
<name>A0A2S5GPE4_9BURK</name>
<dbReference type="GO" id="GO:0003700">
    <property type="term" value="F:DNA-binding transcription factor activity"/>
    <property type="evidence" value="ECO:0007669"/>
    <property type="project" value="TreeGrafter"/>
</dbReference>
<evidence type="ECO:0000259" key="4">
    <source>
        <dbReference type="PROSITE" id="PS51077"/>
    </source>
</evidence>
<reference evidence="6 7" key="1">
    <citation type="submission" date="2018-02" db="EMBL/GenBank/DDBJ databases">
        <title>Draft Genome of Achromobacter spanius stain 6.</title>
        <authorList>
            <person name="Gunasekera T.S."/>
            <person name="Radwan O."/>
            <person name="Ruiz O.N."/>
        </authorList>
    </citation>
    <scope>NUCLEOTIDE SEQUENCE [LARGE SCALE GENOMIC DNA]</scope>
    <source>
        <strain evidence="6 7">6</strain>
    </source>
</reference>
<dbReference type="InterPro" id="IPR005471">
    <property type="entry name" value="Tscrpt_reg_IclR_N"/>
</dbReference>
<feature type="domain" description="HTH iclR-type" evidence="4">
    <location>
        <begin position="14"/>
        <end position="76"/>
    </location>
</feature>
<feature type="domain" description="IclR-ED" evidence="5">
    <location>
        <begin position="77"/>
        <end position="261"/>
    </location>
</feature>
<evidence type="ECO:0000259" key="5">
    <source>
        <dbReference type="PROSITE" id="PS51078"/>
    </source>
</evidence>
<proteinExistence type="predicted"/>
<dbReference type="Proteomes" id="UP000239990">
    <property type="component" value="Unassembled WGS sequence"/>
</dbReference>
<dbReference type="PANTHER" id="PTHR30136:SF34">
    <property type="entry name" value="TRANSCRIPTIONAL REGULATOR"/>
    <property type="match status" value="1"/>
</dbReference>
<dbReference type="InterPro" id="IPR029016">
    <property type="entry name" value="GAF-like_dom_sf"/>
</dbReference>
<dbReference type="PROSITE" id="PS51078">
    <property type="entry name" value="ICLR_ED"/>
    <property type="match status" value="1"/>
</dbReference>
<dbReference type="Gene3D" id="3.30.450.40">
    <property type="match status" value="1"/>
</dbReference>
<dbReference type="GO" id="GO:0003677">
    <property type="term" value="F:DNA binding"/>
    <property type="evidence" value="ECO:0007669"/>
    <property type="project" value="UniProtKB-KW"/>
</dbReference>